<gene>
    <name evidence="3" type="ORF">IW261DRAFT_1332660</name>
</gene>
<feature type="domain" description="BD-FAE-like" evidence="2">
    <location>
        <begin position="23"/>
        <end position="233"/>
    </location>
</feature>
<keyword evidence="4" id="KW-1185">Reference proteome</keyword>
<keyword evidence="1 3" id="KW-0378">Hydrolase</keyword>
<protein>
    <submittedName>
        <fullName evidence="3">Alpha/Beta hydrolase protein</fullName>
    </submittedName>
</protein>
<dbReference type="Proteomes" id="UP001175227">
    <property type="component" value="Unassembled WGS sequence"/>
</dbReference>
<dbReference type="GO" id="GO:0016787">
    <property type="term" value="F:hydrolase activity"/>
    <property type="evidence" value="ECO:0007669"/>
    <property type="project" value="UniProtKB-KW"/>
</dbReference>
<dbReference type="EMBL" id="JAUEPR010000006">
    <property type="protein sequence ID" value="KAK0483531.1"/>
    <property type="molecule type" value="Genomic_DNA"/>
</dbReference>
<name>A0AA39PGW5_9AGAR</name>
<proteinExistence type="predicted"/>
<dbReference type="Gene3D" id="3.40.50.1820">
    <property type="entry name" value="alpha/beta hydrolase"/>
    <property type="match status" value="1"/>
</dbReference>
<sequence length="281" mass="31562">MIIERSADIPYALTGEDPFRQFDLYFSRSNGGPFPLICFVHGGAWRSEDKSDHSVLAERLVAVTGFPVILPNYRLTPKESTESSQSRHPGHAEDILQLLDFLMSWEGPTTVGRVYDPQNIYIMGHSCGAHMLASIFLDSSFISPSITPSPQILNSIRCIIMSEGIYDIDTLIARFPSYRTWFIEAAFGGKPSYSDYSVTRLALRTQSIRWFVIHSKGDTLVDTAQSEAMYQHLHELYGTSADRFVSLDMVHLHADHNAILEGNAFTELVGEYILKDRSSTT</sequence>
<evidence type="ECO:0000313" key="3">
    <source>
        <dbReference type="EMBL" id="KAK0483531.1"/>
    </source>
</evidence>
<dbReference type="InterPro" id="IPR029058">
    <property type="entry name" value="AB_hydrolase_fold"/>
</dbReference>
<evidence type="ECO:0000259" key="2">
    <source>
        <dbReference type="Pfam" id="PF20434"/>
    </source>
</evidence>
<dbReference type="InterPro" id="IPR050300">
    <property type="entry name" value="GDXG_lipolytic_enzyme"/>
</dbReference>
<dbReference type="PANTHER" id="PTHR48081">
    <property type="entry name" value="AB HYDROLASE SUPERFAMILY PROTEIN C4A8.06C"/>
    <property type="match status" value="1"/>
</dbReference>
<accession>A0AA39PGW5</accession>
<dbReference type="SUPFAM" id="SSF53474">
    <property type="entry name" value="alpha/beta-Hydrolases"/>
    <property type="match status" value="1"/>
</dbReference>
<reference evidence="3" key="1">
    <citation type="submission" date="2023-06" db="EMBL/GenBank/DDBJ databases">
        <authorList>
            <consortium name="Lawrence Berkeley National Laboratory"/>
            <person name="Ahrendt S."/>
            <person name="Sahu N."/>
            <person name="Indic B."/>
            <person name="Wong-Bajracharya J."/>
            <person name="Merenyi Z."/>
            <person name="Ke H.-M."/>
            <person name="Monk M."/>
            <person name="Kocsube S."/>
            <person name="Drula E."/>
            <person name="Lipzen A."/>
            <person name="Balint B."/>
            <person name="Henrissat B."/>
            <person name="Andreopoulos B."/>
            <person name="Martin F.M."/>
            <person name="Harder C.B."/>
            <person name="Rigling D."/>
            <person name="Ford K.L."/>
            <person name="Foster G.D."/>
            <person name="Pangilinan J."/>
            <person name="Papanicolaou A."/>
            <person name="Barry K."/>
            <person name="LaButti K."/>
            <person name="Viragh M."/>
            <person name="Koriabine M."/>
            <person name="Yan M."/>
            <person name="Riley R."/>
            <person name="Champramary S."/>
            <person name="Plett K.L."/>
            <person name="Tsai I.J."/>
            <person name="Slot J."/>
            <person name="Sipos G."/>
            <person name="Plett J."/>
            <person name="Nagy L.G."/>
            <person name="Grigoriev I.V."/>
        </authorList>
    </citation>
    <scope>NUCLEOTIDE SEQUENCE</scope>
    <source>
        <strain evidence="3">ICMP 16352</strain>
    </source>
</reference>
<dbReference type="InterPro" id="IPR049492">
    <property type="entry name" value="BD-FAE-like_dom"/>
</dbReference>
<evidence type="ECO:0000256" key="1">
    <source>
        <dbReference type="ARBA" id="ARBA00022801"/>
    </source>
</evidence>
<dbReference type="Pfam" id="PF20434">
    <property type="entry name" value="BD-FAE"/>
    <property type="match status" value="1"/>
</dbReference>
<dbReference type="PANTHER" id="PTHR48081:SF33">
    <property type="entry name" value="KYNURENINE FORMAMIDASE"/>
    <property type="match status" value="1"/>
</dbReference>
<organism evidence="3 4">
    <name type="scientific">Armillaria novae-zelandiae</name>
    <dbReference type="NCBI Taxonomy" id="153914"/>
    <lineage>
        <taxon>Eukaryota</taxon>
        <taxon>Fungi</taxon>
        <taxon>Dikarya</taxon>
        <taxon>Basidiomycota</taxon>
        <taxon>Agaricomycotina</taxon>
        <taxon>Agaricomycetes</taxon>
        <taxon>Agaricomycetidae</taxon>
        <taxon>Agaricales</taxon>
        <taxon>Marasmiineae</taxon>
        <taxon>Physalacriaceae</taxon>
        <taxon>Armillaria</taxon>
    </lineage>
</organism>
<comment type="caution">
    <text evidence="3">The sequence shown here is derived from an EMBL/GenBank/DDBJ whole genome shotgun (WGS) entry which is preliminary data.</text>
</comment>
<dbReference type="AlphaFoldDB" id="A0AA39PGW5"/>
<evidence type="ECO:0000313" key="4">
    <source>
        <dbReference type="Proteomes" id="UP001175227"/>
    </source>
</evidence>